<reference evidence="1" key="1">
    <citation type="submission" date="2020-09" db="EMBL/GenBank/DDBJ databases">
        <title>A novel bacterium of genus Paenibacillus, isolated from South China Sea.</title>
        <authorList>
            <person name="Huang H."/>
            <person name="Mo K."/>
            <person name="Hu Y."/>
        </authorList>
    </citation>
    <scope>NUCLEOTIDE SEQUENCE</scope>
    <source>
        <strain evidence="1">IB182496</strain>
    </source>
</reference>
<organism evidence="1 2">
    <name type="scientific">Paenibacillus sabuli</name>
    <dbReference type="NCBI Taxonomy" id="2772509"/>
    <lineage>
        <taxon>Bacteria</taxon>
        <taxon>Bacillati</taxon>
        <taxon>Bacillota</taxon>
        <taxon>Bacilli</taxon>
        <taxon>Bacillales</taxon>
        <taxon>Paenibacillaceae</taxon>
        <taxon>Paenibacillus</taxon>
    </lineage>
</organism>
<evidence type="ECO:0000313" key="2">
    <source>
        <dbReference type="Proteomes" id="UP000621560"/>
    </source>
</evidence>
<accession>A0A927GQ00</accession>
<sequence>MGARALRLVGTRRADEAGRRCGGAGLASRCMAAGRAKQAKRWSDAVQARQEAAARRYGANEPMHVGMARRPSPGGALRGLVERRRQTGAPRLTVASVLISINFR</sequence>
<dbReference type="Proteomes" id="UP000621560">
    <property type="component" value="Unassembled WGS sequence"/>
</dbReference>
<protein>
    <submittedName>
        <fullName evidence="1">Uncharacterized protein</fullName>
    </submittedName>
</protein>
<evidence type="ECO:0000313" key="1">
    <source>
        <dbReference type="EMBL" id="MBD2844004.1"/>
    </source>
</evidence>
<keyword evidence="2" id="KW-1185">Reference proteome</keyword>
<proteinExistence type="predicted"/>
<dbReference type="AlphaFoldDB" id="A0A927GQ00"/>
<dbReference type="RefSeq" id="WP_190914267.1">
    <property type="nucleotide sequence ID" value="NZ_JACXIZ010000007.1"/>
</dbReference>
<comment type="caution">
    <text evidence="1">The sequence shown here is derived from an EMBL/GenBank/DDBJ whole genome shotgun (WGS) entry which is preliminary data.</text>
</comment>
<gene>
    <name evidence="1" type="ORF">IDH44_02270</name>
</gene>
<name>A0A927GQ00_9BACL</name>
<dbReference type="EMBL" id="JACXIZ010000007">
    <property type="protein sequence ID" value="MBD2844004.1"/>
    <property type="molecule type" value="Genomic_DNA"/>
</dbReference>